<comment type="similarity">
    <text evidence="1 7">Belongs to the beta-class carbonic anhydrase family.</text>
</comment>
<dbReference type="GO" id="GO:0008270">
    <property type="term" value="F:zinc ion binding"/>
    <property type="evidence" value="ECO:0007669"/>
    <property type="project" value="UniProtKB-UniRule"/>
</dbReference>
<dbReference type="GO" id="GO:0015976">
    <property type="term" value="P:carbon utilization"/>
    <property type="evidence" value="ECO:0007669"/>
    <property type="project" value="InterPro"/>
</dbReference>
<feature type="binding site" evidence="6">
    <location>
        <position position="112"/>
    </location>
    <ligand>
        <name>Zn(2+)</name>
        <dbReference type="ChEBI" id="CHEBI:29105"/>
    </ligand>
</feature>
<comment type="function">
    <text evidence="7">Reversible hydration of carbon dioxide.</text>
</comment>
<feature type="binding site" evidence="6">
    <location>
        <position position="109"/>
    </location>
    <ligand>
        <name>Zn(2+)</name>
        <dbReference type="ChEBI" id="CHEBI:29105"/>
    </ligand>
</feature>
<comment type="cofactor">
    <cofactor evidence="6">
        <name>Zn(2+)</name>
        <dbReference type="ChEBI" id="CHEBI:29105"/>
    </cofactor>
    <text evidence="6">Binds 1 zinc ion per subunit.</text>
</comment>
<dbReference type="Proteomes" id="UP000184603">
    <property type="component" value="Unassembled WGS sequence"/>
</dbReference>
<evidence type="ECO:0000256" key="1">
    <source>
        <dbReference type="ARBA" id="ARBA00006217"/>
    </source>
</evidence>
<evidence type="ECO:0000313" key="9">
    <source>
        <dbReference type="Proteomes" id="UP000184603"/>
    </source>
</evidence>
<dbReference type="PROSITE" id="PS00705">
    <property type="entry name" value="PROK_CO2_ANHYDRASE_2"/>
    <property type="match status" value="1"/>
</dbReference>
<evidence type="ECO:0000256" key="7">
    <source>
        <dbReference type="RuleBase" id="RU003956"/>
    </source>
</evidence>
<gene>
    <name evidence="8" type="ORF">SAMN02745220_04544</name>
</gene>
<keyword evidence="6" id="KW-0479">Metal-binding</keyword>
<dbReference type="InterPro" id="IPR015892">
    <property type="entry name" value="Carbonic_anhydrase_CS"/>
</dbReference>
<keyword evidence="3 6" id="KW-0862">Zinc</keyword>
<organism evidence="8 9">
    <name type="scientific">Desulfopila aestuarii DSM 18488</name>
    <dbReference type="NCBI Taxonomy" id="1121416"/>
    <lineage>
        <taxon>Bacteria</taxon>
        <taxon>Pseudomonadati</taxon>
        <taxon>Thermodesulfobacteriota</taxon>
        <taxon>Desulfobulbia</taxon>
        <taxon>Desulfobulbales</taxon>
        <taxon>Desulfocapsaceae</taxon>
        <taxon>Desulfopila</taxon>
    </lineage>
</organism>
<dbReference type="Pfam" id="PF00484">
    <property type="entry name" value="Pro_CA"/>
    <property type="match status" value="1"/>
</dbReference>
<name>A0A1M7YIG0_9BACT</name>
<evidence type="ECO:0000256" key="5">
    <source>
        <dbReference type="ARBA" id="ARBA00048348"/>
    </source>
</evidence>
<keyword evidence="4 7" id="KW-0456">Lyase</keyword>
<evidence type="ECO:0000256" key="4">
    <source>
        <dbReference type="ARBA" id="ARBA00023239"/>
    </source>
</evidence>
<evidence type="ECO:0000256" key="3">
    <source>
        <dbReference type="ARBA" id="ARBA00022833"/>
    </source>
</evidence>
<dbReference type="SMART" id="SM00947">
    <property type="entry name" value="Pro_CA"/>
    <property type="match status" value="1"/>
</dbReference>
<evidence type="ECO:0000256" key="2">
    <source>
        <dbReference type="ARBA" id="ARBA00012925"/>
    </source>
</evidence>
<keyword evidence="9" id="KW-1185">Reference proteome</keyword>
<comment type="catalytic activity">
    <reaction evidence="5 7">
        <text>hydrogencarbonate + H(+) = CO2 + H2O</text>
        <dbReference type="Rhea" id="RHEA:10748"/>
        <dbReference type="ChEBI" id="CHEBI:15377"/>
        <dbReference type="ChEBI" id="CHEBI:15378"/>
        <dbReference type="ChEBI" id="CHEBI:16526"/>
        <dbReference type="ChEBI" id="CHEBI:17544"/>
        <dbReference type="EC" id="4.2.1.1"/>
    </reaction>
</comment>
<dbReference type="EC" id="4.2.1.1" evidence="2 7"/>
<reference evidence="8 9" key="1">
    <citation type="submission" date="2016-12" db="EMBL/GenBank/DDBJ databases">
        <authorList>
            <person name="Song W.-J."/>
            <person name="Kurnit D.M."/>
        </authorList>
    </citation>
    <scope>NUCLEOTIDE SEQUENCE [LARGE SCALE GENOMIC DNA]</scope>
    <source>
        <strain evidence="8 9">DSM 18488</strain>
    </source>
</reference>
<evidence type="ECO:0000313" key="8">
    <source>
        <dbReference type="EMBL" id="SHO52390.1"/>
    </source>
</evidence>
<proteinExistence type="inferred from homology"/>
<dbReference type="PANTHER" id="PTHR11002">
    <property type="entry name" value="CARBONIC ANHYDRASE"/>
    <property type="match status" value="1"/>
</dbReference>
<feature type="binding site" evidence="6">
    <location>
        <position position="56"/>
    </location>
    <ligand>
        <name>Zn(2+)</name>
        <dbReference type="ChEBI" id="CHEBI:29105"/>
    </ligand>
</feature>
<dbReference type="CDD" id="cd03378">
    <property type="entry name" value="beta_CA_cladeC"/>
    <property type="match status" value="1"/>
</dbReference>
<dbReference type="AlphaFoldDB" id="A0A1M7YIG0"/>
<accession>A0A1M7YIG0</accession>
<dbReference type="OrthoDB" id="9797527at2"/>
<dbReference type="SUPFAM" id="SSF53056">
    <property type="entry name" value="beta-carbonic anhydrase, cab"/>
    <property type="match status" value="1"/>
</dbReference>
<dbReference type="PROSITE" id="PS00704">
    <property type="entry name" value="PROK_CO2_ANHYDRASE_1"/>
    <property type="match status" value="1"/>
</dbReference>
<dbReference type="RefSeq" id="WP_073615977.1">
    <property type="nucleotide sequence ID" value="NZ_FRFE01000035.1"/>
</dbReference>
<dbReference type="EMBL" id="FRFE01000035">
    <property type="protein sequence ID" value="SHO52390.1"/>
    <property type="molecule type" value="Genomic_DNA"/>
</dbReference>
<dbReference type="PANTHER" id="PTHR11002:SF79">
    <property type="entry name" value="CARBONIC ANHYDRASE 2"/>
    <property type="match status" value="1"/>
</dbReference>
<feature type="binding site" evidence="6">
    <location>
        <position position="58"/>
    </location>
    <ligand>
        <name>Zn(2+)</name>
        <dbReference type="ChEBI" id="CHEBI:29105"/>
    </ligand>
</feature>
<dbReference type="GO" id="GO:0004089">
    <property type="term" value="F:carbonate dehydratase activity"/>
    <property type="evidence" value="ECO:0007669"/>
    <property type="project" value="UniProtKB-UniRule"/>
</dbReference>
<protein>
    <recommendedName>
        <fullName evidence="2 7">Carbonic anhydrase</fullName>
        <ecNumber evidence="2 7">4.2.1.1</ecNumber>
    </recommendedName>
    <alternativeName>
        <fullName evidence="7">Carbonate dehydratase</fullName>
    </alternativeName>
</protein>
<dbReference type="STRING" id="1121416.SAMN02745220_04544"/>
<dbReference type="Gene3D" id="3.40.1050.10">
    <property type="entry name" value="Carbonic anhydrase"/>
    <property type="match status" value="1"/>
</dbReference>
<evidence type="ECO:0000256" key="6">
    <source>
        <dbReference type="PIRSR" id="PIRSR601765-1"/>
    </source>
</evidence>
<dbReference type="InterPro" id="IPR001765">
    <property type="entry name" value="Carbonic_anhydrase"/>
</dbReference>
<dbReference type="InterPro" id="IPR036874">
    <property type="entry name" value="Carbonic_anhydrase_sf"/>
</dbReference>
<sequence length="198" mass="21115">MTKGQSRRPTAEEVLQILKDGNKRFISGKLEHPNHCEESRQSLAAGQQPIATVLTCADSRVPPVDIFDQGLGDLFVVRVAGNVIGDHSLGSIEYAVKHLHTPVVVVMGHSSCGAISAVASGTALEGHIATLGPAIQTAIKNIKEVEGNLVNNASKELARQISVKISQSEPIVADLVQNETVKVVPAYYDLMTGEVEFL</sequence>